<evidence type="ECO:0000313" key="1">
    <source>
        <dbReference type="EMBL" id="CAI6345716.1"/>
    </source>
</evidence>
<protein>
    <submittedName>
        <fullName evidence="1">Uncharacterized protein</fullName>
    </submittedName>
</protein>
<reference evidence="1 2" key="1">
    <citation type="submission" date="2023-01" db="EMBL/GenBank/DDBJ databases">
        <authorList>
            <person name="Whitehead M."/>
        </authorList>
    </citation>
    <scope>NUCLEOTIDE SEQUENCE [LARGE SCALE GENOMIC DNA]</scope>
</reference>
<sequence>MPSEITTDFNKPTTLQHYELVVKYKPGKELCIADTLSRIESKGDTIFDDWEKREVEINIEEVNKYKISISENKRDQFKLATESDKELNMLKNYVIKVWPEKKRTIK</sequence>
<gene>
    <name evidence="1" type="ORF">MEUPH1_LOCUS2696</name>
</gene>
<name>A0AAV0VSL8_9HEMI</name>
<accession>A0AAV0VSL8</accession>
<dbReference type="AlphaFoldDB" id="A0AAV0VSL8"/>
<proteinExistence type="predicted"/>
<keyword evidence="2" id="KW-1185">Reference proteome</keyword>
<comment type="caution">
    <text evidence="1">The sequence shown here is derived from an EMBL/GenBank/DDBJ whole genome shotgun (WGS) entry which is preliminary data.</text>
</comment>
<dbReference type="Proteomes" id="UP001160148">
    <property type="component" value="Unassembled WGS sequence"/>
</dbReference>
<evidence type="ECO:0000313" key="2">
    <source>
        <dbReference type="Proteomes" id="UP001160148"/>
    </source>
</evidence>
<organism evidence="1 2">
    <name type="scientific">Macrosiphum euphorbiae</name>
    <name type="common">potato aphid</name>
    <dbReference type="NCBI Taxonomy" id="13131"/>
    <lineage>
        <taxon>Eukaryota</taxon>
        <taxon>Metazoa</taxon>
        <taxon>Ecdysozoa</taxon>
        <taxon>Arthropoda</taxon>
        <taxon>Hexapoda</taxon>
        <taxon>Insecta</taxon>
        <taxon>Pterygota</taxon>
        <taxon>Neoptera</taxon>
        <taxon>Paraneoptera</taxon>
        <taxon>Hemiptera</taxon>
        <taxon>Sternorrhyncha</taxon>
        <taxon>Aphidomorpha</taxon>
        <taxon>Aphidoidea</taxon>
        <taxon>Aphididae</taxon>
        <taxon>Macrosiphini</taxon>
        <taxon>Macrosiphum</taxon>
    </lineage>
</organism>
<dbReference type="EMBL" id="CARXXK010000001">
    <property type="protein sequence ID" value="CAI6345716.1"/>
    <property type="molecule type" value="Genomic_DNA"/>
</dbReference>